<evidence type="ECO:0000256" key="12">
    <source>
        <dbReference type="ARBA" id="ARBA00023059"/>
    </source>
</evidence>
<feature type="non-terminal residue" evidence="16">
    <location>
        <position position="345"/>
    </location>
</feature>
<dbReference type="InterPro" id="IPR036396">
    <property type="entry name" value="Cyt_P450_sf"/>
</dbReference>
<comment type="cofactor">
    <cofactor evidence="1 14">
        <name>heme</name>
        <dbReference type="ChEBI" id="CHEBI:30413"/>
    </cofactor>
</comment>
<sequence length="345" mass="39083">GSERRRPRLLSPVNMKSRLSDLTFNIILRTVANRRLSEEFQEAHQFKEMIEKAFLLLGAFEVGDFLPFLKCLDLQGLKSAMKKLHKKRDVFLQKLLKDHREKQGFQPKDFIDVLISATDNHEIESDSNDDVVKATTLSIINAATDTTAVTMEWALAALLQHPHILNKAQQELDTHIGRERVMEEADVRELKYLQAIVKETLRLYPAAPLLLPHEAIEDCSVGGYHVSAGTRLLVNAWAIHRDPAVWERPAEFEPERFFKGGSSGEIDVKGQDFELIPFGSGRRMCAGMSLALNVVTYTLGRLLQSFDWSLPEGTTIDMTEGLGLTMPKRIPLEAIIKPRLPFHLY</sequence>
<dbReference type="PRINTS" id="PR00385">
    <property type="entry name" value="P450"/>
</dbReference>
<evidence type="ECO:0008006" key="18">
    <source>
        <dbReference type="Google" id="ProtNLM"/>
    </source>
</evidence>
<keyword evidence="8" id="KW-1133">Transmembrane helix</keyword>
<evidence type="ECO:0000256" key="5">
    <source>
        <dbReference type="ARBA" id="ARBA00022617"/>
    </source>
</evidence>
<dbReference type="GO" id="GO:0005506">
    <property type="term" value="F:iron ion binding"/>
    <property type="evidence" value="ECO:0007669"/>
    <property type="project" value="InterPro"/>
</dbReference>
<dbReference type="EMBL" id="JAHRHJ020000009">
    <property type="protein sequence ID" value="KAH9300133.1"/>
    <property type="molecule type" value="Genomic_DNA"/>
</dbReference>
<evidence type="ECO:0000256" key="15">
    <source>
        <dbReference type="RuleBase" id="RU000461"/>
    </source>
</evidence>
<evidence type="ECO:0000313" key="17">
    <source>
        <dbReference type="Proteomes" id="UP000824469"/>
    </source>
</evidence>
<proteinExistence type="inferred from homology"/>
<dbReference type="PROSITE" id="PS00086">
    <property type="entry name" value="CYTOCHROME_P450"/>
    <property type="match status" value="1"/>
</dbReference>
<name>A0AA38CK07_TAXCH</name>
<dbReference type="GO" id="GO:0016020">
    <property type="term" value="C:membrane"/>
    <property type="evidence" value="ECO:0007669"/>
    <property type="project" value="UniProtKB-SubCell"/>
</dbReference>
<evidence type="ECO:0000256" key="3">
    <source>
        <dbReference type="ARBA" id="ARBA00005122"/>
    </source>
</evidence>
<dbReference type="OMA" id="HQFKEMI"/>
<organism evidence="16 17">
    <name type="scientific">Taxus chinensis</name>
    <name type="common">Chinese yew</name>
    <name type="synonym">Taxus wallichiana var. chinensis</name>
    <dbReference type="NCBI Taxonomy" id="29808"/>
    <lineage>
        <taxon>Eukaryota</taxon>
        <taxon>Viridiplantae</taxon>
        <taxon>Streptophyta</taxon>
        <taxon>Embryophyta</taxon>
        <taxon>Tracheophyta</taxon>
        <taxon>Spermatophyta</taxon>
        <taxon>Pinopsida</taxon>
        <taxon>Pinidae</taxon>
        <taxon>Conifers II</taxon>
        <taxon>Cupressales</taxon>
        <taxon>Taxaceae</taxon>
        <taxon>Taxus</taxon>
    </lineage>
</organism>
<dbReference type="SUPFAM" id="SSF48264">
    <property type="entry name" value="Cytochrome P450"/>
    <property type="match status" value="1"/>
</dbReference>
<evidence type="ECO:0000256" key="4">
    <source>
        <dbReference type="ARBA" id="ARBA00010617"/>
    </source>
</evidence>
<dbReference type="GO" id="GO:0004497">
    <property type="term" value="F:monooxygenase activity"/>
    <property type="evidence" value="ECO:0007669"/>
    <property type="project" value="UniProtKB-KW"/>
</dbReference>
<accession>A0AA38CK07</accession>
<dbReference type="InterPro" id="IPR017972">
    <property type="entry name" value="Cyt_P450_CS"/>
</dbReference>
<comment type="similarity">
    <text evidence="4 15">Belongs to the cytochrome P450 family.</text>
</comment>
<keyword evidence="12" id="KW-0876">Taxol biosynthesis</keyword>
<reference evidence="16 17" key="1">
    <citation type="journal article" date="2021" name="Nat. Plants">
        <title>The Taxus genome provides insights into paclitaxel biosynthesis.</title>
        <authorList>
            <person name="Xiong X."/>
            <person name="Gou J."/>
            <person name="Liao Q."/>
            <person name="Li Y."/>
            <person name="Zhou Q."/>
            <person name="Bi G."/>
            <person name="Li C."/>
            <person name="Du R."/>
            <person name="Wang X."/>
            <person name="Sun T."/>
            <person name="Guo L."/>
            <person name="Liang H."/>
            <person name="Lu P."/>
            <person name="Wu Y."/>
            <person name="Zhang Z."/>
            <person name="Ro D.K."/>
            <person name="Shang Y."/>
            <person name="Huang S."/>
            <person name="Yan J."/>
        </authorList>
    </citation>
    <scope>NUCLEOTIDE SEQUENCE [LARGE SCALE GENOMIC DNA]</scope>
    <source>
        <strain evidence="16">Ta-2019</strain>
    </source>
</reference>
<evidence type="ECO:0000256" key="8">
    <source>
        <dbReference type="ARBA" id="ARBA00022989"/>
    </source>
</evidence>
<dbReference type="AlphaFoldDB" id="A0AA38CK07"/>
<gene>
    <name evidence="16" type="ORF">KI387_011716</name>
</gene>
<dbReference type="PRINTS" id="PR00463">
    <property type="entry name" value="EP450I"/>
</dbReference>
<evidence type="ECO:0000256" key="2">
    <source>
        <dbReference type="ARBA" id="ARBA00004370"/>
    </source>
</evidence>
<keyword evidence="7 14" id="KW-0479">Metal-binding</keyword>
<dbReference type="PANTHER" id="PTHR47947">
    <property type="entry name" value="CYTOCHROME P450 82C3-RELATED"/>
    <property type="match status" value="1"/>
</dbReference>
<protein>
    <recommendedName>
        <fullName evidence="18">Flavonoid 3'-hydroxylase</fullName>
    </recommendedName>
</protein>
<comment type="pathway">
    <text evidence="3">Alkaloid biosynthesis; taxol biosynthesis.</text>
</comment>
<dbReference type="GO" id="GO:0042617">
    <property type="term" value="P:paclitaxel biosynthetic process"/>
    <property type="evidence" value="ECO:0007669"/>
    <property type="project" value="UniProtKB-KW"/>
</dbReference>
<dbReference type="Pfam" id="PF00067">
    <property type="entry name" value="p450"/>
    <property type="match status" value="1"/>
</dbReference>
<evidence type="ECO:0000256" key="11">
    <source>
        <dbReference type="ARBA" id="ARBA00023033"/>
    </source>
</evidence>
<evidence type="ECO:0000256" key="10">
    <source>
        <dbReference type="ARBA" id="ARBA00023004"/>
    </source>
</evidence>
<dbReference type="CDD" id="cd20618">
    <property type="entry name" value="CYP71_clan"/>
    <property type="match status" value="1"/>
</dbReference>
<dbReference type="GO" id="GO:0016705">
    <property type="term" value="F:oxidoreductase activity, acting on paired donors, with incorporation or reduction of molecular oxygen"/>
    <property type="evidence" value="ECO:0007669"/>
    <property type="project" value="InterPro"/>
</dbReference>
<dbReference type="PANTHER" id="PTHR47947:SF26">
    <property type="entry name" value="CYTOCHROME P450"/>
    <property type="match status" value="1"/>
</dbReference>
<keyword evidence="10 14" id="KW-0408">Iron</keyword>
<keyword evidence="6" id="KW-0812">Transmembrane</keyword>
<evidence type="ECO:0000256" key="9">
    <source>
        <dbReference type="ARBA" id="ARBA00023002"/>
    </source>
</evidence>
<evidence type="ECO:0000256" key="13">
    <source>
        <dbReference type="ARBA" id="ARBA00023136"/>
    </source>
</evidence>
<dbReference type="InterPro" id="IPR050651">
    <property type="entry name" value="Plant_Cytochrome_P450_Monoox"/>
</dbReference>
<dbReference type="Proteomes" id="UP000824469">
    <property type="component" value="Unassembled WGS sequence"/>
</dbReference>
<evidence type="ECO:0000256" key="14">
    <source>
        <dbReference type="PIRSR" id="PIRSR602401-1"/>
    </source>
</evidence>
<comment type="subcellular location">
    <subcellularLocation>
        <location evidence="2">Membrane</location>
    </subcellularLocation>
</comment>
<dbReference type="FunFam" id="1.10.630.10:FF:000126">
    <property type="entry name" value="Predicted protein"/>
    <property type="match status" value="1"/>
</dbReference>
<feature type="binding site" description="axial binding residue" evidence="14">
    <location>
        <position position="285"/>
    </location>
    <ligand>
        <name>heme</name>
        <dbReference type="ChEBI" id="CHEBI:30413"/>
    </ligand>
    <ligandPart>
        <name>Fe</name>
        <dbReference type="ChEBI" id="CHEBI:18248"/>
    </ligandPart>
</feature>
<evidence type="ECO:0000256" key="7">
    <source>
        <dbReference type="ARBA" id="ARBA00022723"/>
    </source>
</evidence>
<comment type="caution">
    <text evidence="16">The sequence shown here is derived from an EMBL/GenBank/DDBJ whole genome shotgun (WGS) entry which is preliminary data.</text>
</comment>
<evidence type="ECO:0000256" key="6">
    <source>
        <dbReference type="ARBA" id="ARBA00022692"/>
    </source>
</evidence>
<dbReference type="InterPro" id="IPR002401">
    <property type="entry name" value="Cyt_P450_E_grp-I"/>
</dbReference>
<keyword evidence="5 14" id="KW-0349">Heme</keyword>
<dbReference type="Gene3D" id="1.10.630.10">
    <property type="entry name" value="Cytochrome P450"/>
    <property type="match status" value="1"/>
</dbReference>
<keyword evidence="17" id="KW-1185">Reference proteome</keyword>
<evidence type="ECO:0000313" key="16">
    <source>
        <dbReference type="EMBL" id="KAH9300133.1"/>
    </source>
</evidence>
<keyword evidence="11 15" id="KW-0503">Monooxygenase</keyword>
<keyword evidence="9 15" id="KW-0560">Oxidoreductase</keyword>
<dbReference type="InterPro" id="IPR001128">
    <property type="entry name" value="Cyt_P450"/>
</dbReference>
<dbReference type="GO" id="GO:0020037">
    <property type="term" value="F:heme binding"/>
    <property type="evidence" value="ECO:0007669"/>
    <property type="project" value="InterPro"/>
</dbReference>
<evidence type="ECO:0000256" key="1">
    <source>
        <dbReference type="ARBA" id="ARBA00001971"/>
    </source>
</evidence>
<keyword evidence="13" id="KW-0472">Membrane</keyword>